<organism evidence="1">
    <name type="scientific">gut metagenome</name>
    <dbReference type="NCBI Taxonomy" id="749906"/>
    <lineage>
        <taxon>unclassified sequences</taxon>
        <taxon>metagenomes</taxon>
        <taxon>organismal metagenomes</taxon>
    </lineage>
</organism>
<name>J9FP21_9ZZZZ</name>
<comment type="caution">
    <text evidence="1">The sequence shown here is derived from an EMBL/GenBank/DDBJ whole genome shotgun (WGS) entry which is preliminary data.</text>
</comment>
<proteinExistence type="predicted"/>
<gene>
    <name evidence="1" type="ORF">EVA_20548</name>
</gene>
<reference evidence="1" key="1">
    <citation type="journal article" date="2012" name="PLoS ONE">
        <title>Gene sets for utilization of primary and secondary nutrition supplies in the distal gut of endangered iberian lynx.</title>
        <authorList>
            <person name="Alcaide M."/>
            <person name="Messina E."/>
            <person name="Richter M."/>
            <person name="Bargiela R."/>
            <person name="Peplies J."/>
            <person name="Huws S.A."/>
            <person name="Newbold C.J."/>
            <person name="Golyshin P.N."/>
            <person name="Simon M.A."/>
            <person name="Lopez G."/>
            <person name="Yakimov M.M."/>
            <person name="Ferrer M."/>
        </authorList>
    </citation>
    <scope>NUCLEOTIDE SEQUENCE</scope>
</reference>
<protein>
    <submittedName>
        <fullName evidence="1">Uncharacterized protein</fullName>
    </submittedName>
</protein>
<accession>J9FP21</accession>
<dbReference type="EMBL" id="AMCI01008246">
    <property type="protein sequence ID" value="EJW91342.1"/>
    <property type="molecule type" value="Genomic_DNA"/>
</dbReference>
<evidence type="ECO:0000313" key="1">
    <source>
        <dbReference type="EMBL" id="EJW91342.1"/>
    </source>
</evidence>
<sequence>MFTPNNIQIALENLYDLCDPNYMMDMLENYGEEFDDISPKLLARAFRKMRK</sequence>
<dbReference type="AlphaFoldDB" id="J9FP21"/>